<keyword evidence="3" id="KW-0288">FMN</keyword>
<keyword evidence="6" id="KW-0560">Oxidoreductase</keyword>
<comment type="catalytic activity">
    <reaction evidence="9">
        <text>a 5,6-dihydrouridine in mRNA + NADP(+) = a uridine in mRNA + NADPH + H(+)</text>
        <dbReference type="Rhea" id="RHEA:69855"/>
        <dbReference type="Rhea" id="RHEA-COMP:14658"/>
        <dbReference type="Rhea" id="RHEA-COMP:17789"/>
        <dbReference type="ChEBI" id="CHEBI:15378"/>
        <dbReference type="ChEBI" id="CHEBI:57783"/>
        <dbReference type="ChEBI" id="CHEBI:58349"/>
        <dbReference type="ChEBI" id="CHEBI:65315"/>
        <dbReference type="ChEBI" id="CHEBI:74443"/>
    </reaction>
    <physiologicalReaction direction="right-to-left" evidence="9">
        <dbReference type="Rhea" id="RHEA:69857"/>
    </physiologicalReaction>
</comment>
<dbReference type="GO" id="GO:0006397">
    <property type="term" value="P:mRNA processing"/>
    <property type="evidence" value="ECO:0007669"/>
    <property type="project" value="UniProtKB-KW"/>
</dbReference>
<feature type="region of interest" description="Disordered" evidence="10">
    <location>
        <begin position="364"/>
        <end position="397"/>
    </location>
</feature>
<name>A0A3M7IQB5_HORWE</name>
<dbReference type="SUPFAM" id="SSF51395">
    <property type="entry name" value="FMN-linked oxidoreductases"/>
    <property type="match status" value="1"/>
</dbReference>
<dbReference type="CDD" id="cd02801">
    <property type="entry name" value="DUS_like_FMN"/>
    <property type="match status" value="1"/>
</dbReference>
<comment type="function">
    <text evidence="7">Catalyzes the synthesis of dihydrouridine, a modified base found in the D-loop of most tRNAs. Specifically modifies U47 in cytoplasmic tRNAs. Catalyzes the synthesis of dihydrouridine in some mRNAs, thereby affecting their translation.</text>
</comment>
<keyword evidence="4" id="KW-0507">mRNA processing</keyword>
<evidence type="ECO:0000259" key="12">
    <source>
        <dbReference type="Pfam" id="PF02826"/>
    </source>
</evidence>
<dbReference type="InterPro" id="IPR013785">
    <property type="entry name" value="Aldolase_TIM"/>
</dbReference>
<dbReference type="AlphaFoldDB" id="A0A3M7IQB5"/>
<proteinExistence type="predicted"/>
<dbReference type="EMBL" id="QWIT01000245">
    <property type="protein sequence ID" value="RMZ27526.1"/>
    <property type="molecule type" value="Genomic_DNA"/>
</dbReference>
<dbReference type="PANTHER" id="PTHR45936:SF1">
    <property type="entry name" value="TRNA-DIHYDROURIDINE(20) SYNTHASE [NAD(P)+]-LIKE"/>
    <property type="match status" value="1"/>
</dbReference>
<dbReference type="Pfam" id="PF01207">
    <property type="entry name" value="Dus"/>
    <property type="match status" value="1"/>
</dbReference>
<dbReference type="PANTHER" id="PTHR45936">
    <property type="entry name" value="TRNA-DIHYDROURIDINE(20) SYNTHASE [NAD(P)+]-LIKE"/>
    <property type="match status" value="1"/>
</dbReference>
<evidence type="ECO:0000256" key="6">
    <source>
        <dbReference type="ARBA" id="ARBA00023002"/>
    </source>
</evidence>
<accession>A0A3M7IQB5</accession>
<evidence type="ECO:0000256" key="1">
    <source>
        <dbReference type="ARBA" id="ARBA00001917"/>
    </source>
</evidence>
<dbReference type="SUPFAM" id="SSF52283">
    <property type="entry name" value="Formate/glycerate dehydrogenase catalytic domain-like"/>
    <property type="match status" value="1"/>
</dbReference>
<evidence type="ECO:0000256" key="5">
    <source>
        <dbReference type="ARBA" id="ARBA00022694"/>
    </source>
</evidence>
<dbReference type="Proteomes" id="UP000281677">
    <property type="component" value="Unassembled WGS sequence"/>
</dbReference>
<evidence type="ECO:0000256" key="3">
    <source>
        <dbReference type="ARBA" id="ARBA00022643"/>
    </source>
</evidence>
<dbReference type="CDD" id="cd12163">
    <property type="entry name" value="2-Hacid_dh_5"/>
    <property type="match status" value="1"/>
</dbReference>
<dbReference type="PROSITE" id="PS01136">
    <property type="entry name" value="UPF0034"/>
    <property type="match status" value="1"/>
</dbReference>
<feature type="domain" description="D-isomer specific 2-hydroxyacid dehydrogenase NAD-binding" evidence="12">
    <location>
        <begin position="710"/>
        <end position="808"/>
    </location>
</feature>
<comment type="cofactor">
    <cofactor evidence="1">
        <name>FMN</name>
        <dbReference type="ChEBI" id="CHEBI:58210"/>
    </cofactor>
</comment>
<dbReference type="VEuPathDB" id="FungiDB:BTJ68_00644"/>
<feature type="domain" description="D-isomer specific 2-hydroxyacid dehydrogenase NAD-binding" evidence="12">
    <location>
        <begin position="601"/>
        <end position="679"/>
    </location>
</feature>
<dbReference type="GO" id="GO:0051287">
    <property type="term" value="F:NAD binding"/>
    <property type="evidence" value="ECO:0007669"/>
    <property type="project" value="InterPro"/>
</dbReference>
<evidence type="ECO:0000256" key="4">
    <source>
        <dbReference type="ARBA" id="ARBA00022664"/>
    </source>
</evidence>
<keyword evidence="5" id="KW-0819">tRNA processing</keyword>
<dbReference type="Pfam" id="PF02826">
    <property type="entry name" value="2-Hacid_dh_C"/>
    <property type="match status" value="2"/>
</dbReference>
<dbReference type="GO" id="GO:0050660">
    <property type="term" value="F:flavin adenine dinucleotide binding"/>
    <property type="evidence" value="ECO:0007669"/>
    <property type="project" value="InterPro"/>
</dbReference>
<dbReference type="GO" id="GO:0005737">
    <property type="term" value="C:cytoplasm"/>
    <property type="evidence" value="ECO:0007669"/>
    <property type="project" value="TreeGrafter"/>
</dbReference>
<dbReference type="Gene3D" id="3.40.50.720">
    <property type="entry name" value="NAD(P)-binding Rossmann-like Domain"/>
    <property type="match status" value="2"/>
</dbReference>
<evidence type="ECO:0000259" key="11">
    <source>
        <dbReference type="Pfam" id="PF01207"/>
    </source>
</evidence>
<dbReference type="VEuPathDB" id="FungiDB:BTJ68_00643"/>
<dbReference type="InterPro" id="IPR029752">
    <property type="entry name" value="D-isomer_DH_CS1"/>
</dbReference>
<evidence type="ECO:0000256" key="7">
    <source>
        <dbReference type="ARBA" id="ARBA00045934"/>
    </source>
</evidence>
<protein>
    <submittedName>
        <fullName evidence="13">Uncharacterized protein</fullName>
    </submittedName>
</protein>
<dbReference type="InterPro" id="IPR036291">
    <property type="entry name" value="NAD(P)-bd_dom_sf"/>
</dbReference>
<dbReference type="InterPro" id="IPR052582">
    <property type="entry name" value="tRNA-DUS-like"/>
</dbReference>
<evidence type="ECO:0000313" key="14">
    <source>
        <dbReference type="Proteomes" id="UP000281677"/>
    </source>
</evidence>
<dbReference type="Gene3D" id="3.20.20.70">
    <property type="entry name" value="Aldolase class I"/>
    <property type="match status" value="1"/>
</dbReference>
<evidence type="ECO:0000256" key="2">
    <source>
        <dbReference type="ARBA" id="ARBA00022630"/>
    </source>
</evidence>
<dbReference type="InterPro" id="IPR035587">
    <property type="entry name" value="DUS-like_FMN-bd"/>
</dbReference>
<sequence>MTTPKKVPIPKNGVDYRGKIVLAPMVRSGECPSRLLALKYGADLVWGPETIDKALIGTVRHENATTKTVDFTRLSSNGAKNPALNPEQRESVIYRLHPEREGRKLVYQIGTSNPETAVQAAQLIAPDVAGIDVNAGCPKPFSTSGGMGAALLKTPERLCSILEALVKHVGEPNEIGISVKIRILDTAAETEALVRQLVATGITGLTVHCRTTPMRPRERAIRDQLKMVADVCREAGVACLMNGDVYSRDEALELISQYGCDGAMIATAAETNPSVFRPESEGGAAPWQEMIKEYVKTAMEVENRWGNTKYLLGQMIPGKQDAYKAMTHTKSYTELVRALKYDDLLEMAKGVDKALEIGEYEKPKMTKSERKAANKAAAKKAEEEKSTSTEQDDMQKTAAGIKRTAEMAELDMPPDVARESGPASVPEKASALAANAATKHRRHRSDNLKNPSIIVAPCSLDNQNSVDRLVWHSHIMGGGPAKEHILCLLPYPEPKAIVQSLRQRFPNIDITYHEVRFTLDAEQQRQDLAKLPQSIWHDVTILYTLFSLPSKLSDVPKLRLVQLASAGSNQVQKHPIYTDSDIPISTASGIHGPQIAEWCVMTALVQSHKYNQLHDLQKEHKWGDKKSTADDFHNVHDMVGRRLGVLGYGSIGRQVGRVAKAMGMDVVAYTATPKDTAEKKKDPGFIVPGTGDRDGEIPSAWYSGLDKESRLHFLRQEIDWLIVSVPLTEQTRHFLSTEEFQALSQDGKKPAFVTNIARGPIIDQPKLIEALKDKTLAGAALDVTDPEPLPEDSELWDLPNVTVTPHVSGTGSSYIERSFQILEENLQRLEKGDRLLNVVRRERGY</sequence>
<comment type="catalytic activity">
    <reaction evidence="8">
        <text>a 5,6-dihydrouridine in mRNA + NAD(+) = a uridine in mRNA + NADH + H(+)</text>
        <dbReference type="Rhea" id="RHEA:69851"/>
        <dbReference type="Rhea" id="RHEA-COMP:14658"/>
        <dbReference type="Rhea" id="RHEA-COMP:17789"/>
        <dbReference type="ChEBI" id="CHEBI:15378"/>
        <dbReference type="ChEBI" id="CHEBI:57540"/>
        <dbReference type="ChEBI" id="CHEBI:57945"/>
        <dbReference type="ChEBI" id="CHEBI:65315"/>
        <dbReference type="ChEBI" id="CHEBI:74443"/>
    </reaction>
    <physiologicalReaction direction="right-to-left" evidence="8">
        <dbReference type="Rhea" id="RHEA:69853"/>
    </physiologicalReaction>
</comment>
<keyword evidence="2" id="KW-0285">Flavoprotein</keyword>
<dbReference type="OrthoDB" id="10262250at2759"/>
<feature type="domain" description="DUS-like FMN-binding" evidence="11">
    <location>
        <begin position="45"/>
        <end position="337"/>
    </location>
</feature>
<reference evidence="13 14" key="1">
    <citation type="journal article" date="2018" name="BMC Genomics">
        <title>Genomic evidence for intraspecific hybridization in a clonal and extremely halotolerant yeast.</title>
        <authorList>
            <person name="Gostincar C."/>
            <person name="Stajich J.E."/>
            <person name="Zupancic J."/>
            <person name="Zalar P."/>
            <person name="Gunde-Cimerman N."/>
        </authorList>
    </citation>
    <scope>NUCLEOTIDE SEQUENCE [LARGE SCALE GENOMIC DNA]</scope>
    <source>
        <strain evidence="13 14">EXF-120</strain>
    </source>
</reference>
<dbReference type="GO" id="GO:0017150">
    <property type="term" value="F:tRNA dihydrouridine synthase activity"/>
    <property type="evidence" value="ECO:0007669"/>
    <property type="project" value="InterPro"/>
</dbReference>
<evidence type="ECO:0000256" key="9">
    <source>
        <dbReference type="ARBA" id="ARBA00049447"/>
    </source>
</evidence>
<evidence type="ECO:0000256" key="10">
    <source>
        <dbReference type="SAM" id="MobiDB-lite"/>
    </source>
</evidence>
<organism evidence="13 14">
    <name type="scientific">Hortaea werneckii</name>
    <name type="common">Black yeast</name>
    <name type="synonym">Cladosporium werneckii</name>
    <dbReference type="NCBI Taxonomy" id="91943"/>
    <lineage>
        <taxon>Eukaryota</taxon>
        <taxon>Fungi</taxon>
        <taxon>Dikarya</taxon>
        <taxon>Ascomycota</taxon>
        <taxon>Pezizomycotina</taxon>
        <taxon>Dothideomycetes</taxon>
        <taxon>Dothideomycetidae</taxon>
        <taxon>Mycosphaerellales</taxon>
        <taxon>Teratosphaeriaceae</taxon>
        <taxon>Hortaea</taxon>
    </lineage>
</organism>
<gene>
    <name evidence="13" type="ORF">D0859_08423</name>
</gene>
<dbReference type="InterPro" id="IPR006140">
    <property type="entry name" value="D-isomer_DH_NAD-bd"/>
</dbReference>
<comment type="caution">
    <text evidence="13">The sequence shown here is derived from an EMBL/GenBank/DDBJ whole genome shotgun (WGS) entry which is preliminary data.</text>
</comment>
<evidence type="ECO:0000256" key="8">
    <source>
        <dbReference type="ARBA" id="ARBA00048342"/>
    </source>
</evidence>
<dbReference type="SUPFAM" id="SSF51735">
    <property type="entry name" value="NAD(P)-binding Rossmann-fold domains"/>
    <property type="match status" value="1"/>
</dbReference>
<dbReference type="PROSITE" id="PS00065">
    <property type="entry name" value="D_2_HYDROXYACID_DH_1"/>
    <property type="match status" value="1"/>
</dbReference>
<evidence type="ECO:0000313" key="13">
    <source>
        <dbReference type="EMBL" id="RMZ27526.1"/>
    </source>
</evidence>
<dbReference type="InterPro" id="IPR018517">
    <property type="entry name" value="tRNA_hU_synthase_CS"/>
</dbReference>